<name>A0A4Q9DNJ1_9BACL</name>
<sequence length="961" mass="103184">MSIKIKIWLCTALVYLVMPVYVWAGGIVDTAGDGVRVDDIVRFLNNNRNLTANEVAQLTSMVSPVDPNIPGSLGSAAGVFGKISGKIVDSNGGALEGANVTVNGIYQAVSLADGTFVVNNVPASFKIQASVHKDGFADVMTNSFNIISGAVTPLGEIRLSRATTGTLTGTIVNYSGLPVSAASVQVTGVAQATYSDSLGKFRFDNLETGLQNVKVTSSVYGSAEKQVEIIAGVTTDTTVQLPGGTGEVVQYGALQGTVYNAEGMPIANAQLSVTGSTYTAISGVNGTFYIDHISPGAQMLSVSAATYITNNRIVNITANNTALESIYLIAEGQHIVNISGQVVASNYAPVSGVKISFKYLNTVRTAQTNANGIYTFPGVISDRTYELTAEPDTASGFVSSPTYSFKTIGEGSLTGPTVILLKGSEVTTVTGIVSDYLNNPLPGAKVQLCYFELFQEPFSVCGRYFTSISDSAGRYTFPNVLAGSTISLTAWAEGAFTSPKTGNINDLEWNKDINMSRSIEVSTLSELAAAAEDQTIGQVVLKADISTPVLEDNSYEELYLGYLNITGDSPHTLKASEFYGNPTLSYFDSGQPVINIVSVAGDSGYTLQNALSQDFVSTIEISDIEGYSGVIRSLYEPGSNYKYFALDAAGGRIAFIGYDGLSLQAALNDPLIDKLYITSDVYVYGVPLTFPSRNISLLSLSDTEMGETYYIMASAFVGYDAARVTLADNVFLLDHQPPIVTSITNSGNEVTIQFNKPVERGFEGEGNPWQDKVYIVGGETPIKYQSFNAYELSNDQKQLKLRFSRELTSGDRLLFSKDIRSVASTPIAPIVYENNGAMWSAVPDIPGNTVLFISPMGPFNEPIDYFEIQGTASDPDGFVYIGEVRFSFKNSAGLYLTQPSYMFDSNQEFFIKPNQYPVENTLPWSFGVYFNQPVPNGVYTIHVITEKGDSKLYTFTVAANP</sequence>
<dbReference type="SUPFAM" id="SSF49452">
    <property type="entry name" value="Starch-binding domain-like"/>
    <property type="match status" value="3"/>
</dbReference>
<comment type="caution">
    <text evidence="1">The sequence shown here is derived from an EMBL/GenBank/DDBJ whole genome shotgun (WGS) entry which is preliminary data.</text>
</comment>
<organism evidence="1 2">
    <name type="scientific">Paenibacillus thalictri</name>
    <dbReference type="NCBI Taxonomy" id="2527873"/>
    <lineage>
        <taxon>Bacteria</taxon>
        <taxon>Bacillati</taxon>
        <taxon>Bacillota</taxon>
        <taxon>Bacilli</taxon>
        <taxon>Bacillales</taxon>
        <taxon>Paenibacillaceae</taxon>
        <taxon>Paenibacillus</taxon>
    </lineage>
</organism>
<dbReference type="RefSeq" id="WP_131016000.1">
    <property type="nucleotide sequence ID" value="NZ_SIRE01000018.1"/>
</dbReference>
<evidence type="ECO:0000313" key="1">
    <source>
        <dbReference type="EMBL" id="TBL75105.1"/>
    </source>
</evidence>
<dbReference type="Proteomes" id="UP000293142">
    <property type="component" value="Unassembled WGS sequence"/>
</dbReference>
<keyword evidence="1" id="KW-0378">Hydrolase</keyword>
<dbReference type="SUPFAM" id="SSF49464">
    <property type="entry name" value="Carboxypeptidase regulatory domain-like"/>
    <property type="match status" value="2"/>
</dbReference>
<proteinExistence type="predicted"/>
<dbReference type="Pfam" id="PF13620">
    <property type="entry name" value="CarboxypepD_reg"/>
    <property type="match status" value="2"/>
</dbReference>
<gene>
    <name evidence="1" type="ORF">EYB31_24150</name>
</gene>
<dbReference type="GO" id="GO:0030246">
    <property type="term" value="F:carbohydrate binding"/>
    <property type="evidence" value="ECO:0007669"/>
    <property type="project" value="InterPro"/>
</dbReference>
<dbReference type="AlphaFoldDB" id="A0A4Q9DNJ1"/>
<dbReference type="InterPro" id="IPR013784">
    <property type="entry name" value="Carb-bd-like_fold"/>
</dbReference>
<dbReference type="InterPro" id="IPR008969">
    <property type="entry name" value="CarboxyPept-like_regulatory"/>
</dbReference>
<keyword evidence="2" id="KW-1185">Reference proteome</keyword>
<keyword evidence="1" id="KW-0121">Carboxypeptidase</keyword>
<evidence type="ECO:0000313" key="2">
    <source>
        <dbReference type="Proteomes" id="UP000293142"/>
    </source>
</evidence>
<reference evidence="1 2" key="1">
    <citation type="submission" date="2019-02" db="EMBL/GenBank/DDBJ databases">
        <title>Paenibacillus sp. nov., isolated from surface-sterilized tissue of Thalictrum simplex L.</title>
        <authorList>
            <person name="Tuo L."/>
        </authorList>
    </citation>
    <scope>NUCLEOTIDE SEQUENCE [LARGE SCALE GENOMIC DNA]</scope>
    <source>
        <strain evidence="1 2">N2SHLJ1</strain>
    </source>
</reference>
<protein>
    <submittedName>
        <fullName evidence="1">Carboxypeptidase regulatory-like domain-containing protein</fullName>
    </submittedName>
</protein>
<dbReference type="EMBL" id="SIRE01000018">
    <property type="protein sequence ID" value="TBL75105.1"/>
    <property type="molecule type" value="Genomic_DNA"/>
</dbReference>
<dbReference type="Gene3D" id="2.60.40.1120">
    <property type="entry name" value="Carboxypeptidase-like, regulatory domain"/>
    <property type="match status" value="4"/>
</dbReference>
<keyword evidence="1" id="KW-0645">Protease</keyword>
<accession>A0A4Q9DNJ1</accession>
<dbReference type="OrthoDB" id="176752at2"/>
<dbReference type="GO" id="GO:0004180">
    <property type="term" value="F:carboxypeptidase activity"/>
    <property type="evidence" value="ECO:0007669"/>
    <property type="project" value="UniProtKB-KW"/>
</dbReference>